<comment type="similarity">
    <text evidence="1">Belongs to the LOB domain-containing protein family.</text>
</comment>
<dbReference type="EMBL" id="JABCRI010000504">
    <property type="protein sequence ID" value="KAF8369788.1"/>
    <property type="molecule type" value="Genomic_DNA"/>
</dbReference>
<dbReference type="PANTHER" id="PTHR31301:SF21">
    <property type="entry name" value="LOB DOMAIN-CONTAINING PROTEIN 27-RELATED"/>
    <property type="match status" value="1"/>
</dbReference>
<organism evidence="3 4">
    <name type="scientific">Tetracentron sinense</name>
    <name type="common">Spur-leaf</name>
    <dbReference type="NCBI Taxonomy" id="13715"/>
    <lineage>
        <taxon>Eukaryota</taxon>
        <taxon>Viridiplantae</taxon>
        <taxon>Streptophyta</taxon>
        <taxon>Embryophyta</taxon>
        <taxon>Tracheophyta</taxon>
        <taxon>Spermatophyta</taxon>
        <taxon>Magnoliopsida</taxon>
        <taxon>Trochodendrales</taxon>
        <taxon>Trochodendraceae</taxon>
        <taxon>Tetracentron</taxon>
    </lineage>
</organism>
<protein>
    <recommendedName>
        <fullName evidence="2">LOB domain-containing protein</fullName>
    </recommendedName>
</protein>
<evidence type="ECO:0000313" key="3">
    <source>
        <dbReference type="EMBL" id="KAF8369788.1"/>
    </source>
</evidence>
<dbReference type="Proteomes" id="UP000655225">
    <property type="component" value="Unassembled WGS sequence"/>
</dbReference>
<reference evidence="3 4" key="1">
    <citation type="submission" date="2020-04" db="EMBL/GenBank/DDBJ databases">
        <title>Plant Genome Project.</title>
        <authorList>
            <person name="Zhang R.-G."/>
        </authorList>
    </citation>
    <scope>NUCLEOTIDE SEQUENCE [LARGE SCALE GENOMIC DNA]</scope>
    <source>
        <strain evidence="3">YNK0</strain>
        <tissue evidence="3">Leaf</tissue>
    </source>
</reference>
<dbReference type="InterPro" id="IPR004883">
    <property type="entry name" value="LOB"/>
</dbReference>
<feature type="domain" description="LOB" evidence="2">
    <location>
        <begin position="11"/>
        <end position="112"/>
    </location>
</feature>
<sequence>MNMTVKGGTSQACAACKYQRRKCSADCPLAPYFPPDKPKMFQNAHRLFGVSNILKILNQLNPSQQMEAMRSIVFQADIREKFPTHGCCGIIYQLNYQLRQTEEELHAVNTKLAICRQQYNHQIPPPTLHSPSSQLQLGMTSANNTLPLLHHLHQPYNAIGNGMSVASHHSLSNDNSDAYNTASYIDSKENLVNPLWVQHPYTNNNDNQFAIQSQLVASQAFPLQQAMEASQDYDEISPFFDTIDDRQSYIDSKEAYESSSESSLKDTTQSIEHVSENELKNAAARFSLTSVN</sequence>
<gene>
    <name evidence="3" type="ORF">HHK36_032190</name>
</gene>
<dbReference type="OMA" id="GCWEEIC"/>
<evidence type="ECO:0000313" key="4">
    <source>
        <dbReference type="Proteomes" id="UP000655225"/>
    </source>
</evidence>
<evidence type="ECO:0000256" key="1">
    <source>
        <dbReference type="ARBA" id="ARBA00005474"/>
    </source>
</evidence>
<evidence type="ECO:0000259" key="2">
    <source>
        <dbReference type="PROSITE" id="PS50891"/>
    </source>
</evidence>
<dbReference type="Pfam" id="PF03195">
    <property type="entry name" value="LOB"/>
    <property type="match status" value="1"/>
</dbReference>
<dbReference type="PANTHER" id="PTHR31301">
    <property type="entry name" value="LOB DOMAIN-CONTAINING PROTEIN 4-RELATED"/>
    <property type="match status" value="1"/>
</dbReference>
<comment type="caution">
    <text evidence="3">The sequence shown here is derived from an EMBL/GenBank/DDBJ whole genome shotgun (WGS) entry which is preliminary data.</text>
</comment>
<proteinExistence type="inferred from homology"/>
<keyword evidence="4" id="KW-1185">Reference proteome</keyword>
<name>A0A834Y7Q0_TETSI</name>
<dbReference type="OrthoDB" id="1893065at2759"/>
<accession>A0A834Y7Q0</accession>
<dbReference type="AlphaFoldDB" id="A0A834Y7Q0"/>
<dbReference type="PROSITE" id="PS50891">
    <property type="entry name" value="LOB"/>
    <property type="match status" value="1"/>
</dbReference>